<dbReference type="InterPro" id="IPR059180">
    <property type="entry name" value="3D_YorM"/>
</dbReference>
<organism evidence="2 3">
    <name type="scientific">Geosporobacter subterraneus DSM 17957</name>
    <dbReference type="NCBI Taxonomy" id="1121919"/>
    <lineage>
        <taxon>Bacteria</taxon>
        <taxon>Bacillati</taxon>
        <taxon>Bacillota</taxon>
        <taxon>Clostridia</taxon>
        <taxon>Peptostreptococcales</taxon>
        <taxon>Thermotaleaceae</taxon>
        <taxon>Geosporobacter</taxon>
    </lineage>
</organism>
<dbReference type="Pfam" id="PF08239">
    <property type="entry name" value="SH3_3"/>
    <property type="match status" value="1"/>
</dbReference>
<protein>
    <submittedName>
        <fullName evidence="2">3D (Asp-Asp-Asp) domain-containing protein</fullName>
    </submittedName>
</protein>
<keyword evidence="3" id="KW-1185">Reference proteome</keyword>
<dbReference type="InterPro" id="IPR025987">
    <property type="entry name" value="GW_dom"/>
</dbReference>
<dbReference type="Gene3D" id="2.30.30.40">
    <property type="entry name" value="SH3 Domains"/>
    <property type="match status" value="2"/>
</dbReference>
<dbReference type="InterPro" id="IPR010611">
    <property type="entry name" value="3D_dom"/>
</dbReference>
<dbReference type="GO" id="GO:0004553">
    <property type="term" value="F:hydrolase activity, hydrolyzing O-glycosyl compounds"/>
    <property type="evidence" value="ECO:0007669"/>
    <property type="project" value="InterPro"/>
</dbReference>
<dbReference type="InterPro" id="IPR036908">
    <property type="entry name" value="RlpA-like_sf"/>
</dbReference>
<dbReference type="EMBL" id="FQZV01000064">
    <property type="protein sequence ID" value="SHK03013.1"/>
    <property type="molecule type" value="Genomic_DNA"/>
</dbReference>
<dbReference type="Gene3D" id="2.40.40.10">
    <property type="entry name" value="RlpA-like domain"/>
    <property type="match status" value="1"/>
</dbReference>
<evidence type="ECO:0000259" key="1">
    <source>
        <dbReference type="PROSITE" id="PS51781"/>
    </source>
</evidence>
<dbReference type="InterPro" id="IPR052354">
    <property type="entry name" value="Cell_Wall_Dynamics_Protein"/>
</dbReference>
<sequence>MLCINGIAFGEENTKAVVIDRMVNIYENPQGNSKAVGSAGAGDTLFVIGNEGKWLKISTENGIHGWIHSQSVLITDYSKHPIKEGVANEDCIYVYELPDPNSLLKGALGFTSKVSIVAQKEKWLHIAVGDEVVGWVPAQHITVAATPVYPKAMIVSDKTNVKVKPEYNSETMVEIEKNTIVLLKDYKADYFHVILTDGQEGWIHKYQMKTVHEIIEEKNKSYFTKHVVPSEEKNKNENKSGAAEDDFEDIKKAATLIGKDFTATAYDLSIASCGKAVGAKNRGFTSTGIDLNGKQWGDIMVVSVDSKVIPLGSKILVLFKADDWRSKYNGIYIAGDTGGGVKARTIDIYLGDNGNKQLEEVKKFGRGKDVEVYLID</sequence>
<gene>
    <name evidence="2" type="ORF">SAMN02745975_03489</name>
</gene>
<dbReference type="PANTHER" id="PTHR34408:SF1">
    <property type="entry name" value="GLYCOSYL HYDROLASE FAMILY 19 DOMAIN-CONTAINING PROTEIN HI_1415"/>
    <property type="match status" value="1"/>
</dbReference>
<dbReference type="SUPFAM" id="SSF50685">
    <property type="entry name" value="Barwin-like endoglucanases"/>
    <property type="match status" value="1"/>
</dbReference>
<dbReference type="PANTHER" id="PTHR34408">
    <property type="entry name" value="FAMILY PROTEIN, PUTATIVE-RELATED"/>
    <property type="match status" value="1"/>
</dbReference>
<accession>A0A1M6P533</accession>
<evidence type="ECO:0000313" key="3">
    <source>
        <dbReference type="Proteomes" id="UP000184536"/>
    </source>
</evidence>
<feature type="domain" description="SH3b" evidence="1">
    <location>
        <begin position="12"/>
        <end position="76"/>
    </location>
</feature>
<evidence type="ECO:0000313" key="2">
    <source>
        <dbReference type="EMBL" id="SHK03013.1"/>
    </source>
</evidence>
<reference evidence="3" key="1">
    <citation type="submission" date="2016-11" db="EMBL/GenBank/DDBJ databases">
        <authorList>
            <person name="Varghese N."/>
            <person name="Submissions S."/>
        </authorList>
    </citation>
    <scope>NUCLEOTIDE SEQUENCE [LARGE SCALE GENOMIC DNA]</scope>
    <source>
        <strain evidence="3">DSM 17957</strain>
    </source>
</reference>
<dbReference type="Proteomes" id="UP000184536">
    <property type="component" value="Unassembled WGS sequence"/>
</dbReference>
<dbReference type="InterPro" id="IPR003646">
    <property type="entry name" value="SH3-like_bac-type"/>
</dbReference>
<dbReference type="PROSITE" id="PS51781">
    <property type="entry name" value="SH3B"/>
    <property type="match status" value="1"/>
</dbReference>
<dbReference type="Pfam" id="PF13457">
    <property type="entry name" value="GW"/>
    <property type="match status" value="1"/>
</dbReference>
<name>A0A1M6P533_9FIRM</name>
<proteinExistence type="predicted"/>
<dbReference type="Pfam" id="PF06725">
    <property type="entry name" value="3D"/>
    <property type="match status" value="1"/>
</dbReference>
<dbReference type="RefSeq" id="WP_190014675.1">
    <property type="nucleotide sequence ID" value="NZ_FQZV01000064.1"/>
</dbReference>
<dbReference type="SMART" id="SM00287">
    <property type="entry name" value="SH3b"/>
    <property type="match status" value="2"/>
</dbReference>
<dbReference type="CDD" id="cd14667">
    <property type="entry name" value="3D_containing_proteins"/>
    <property type="match status" value="1"/>
</dbReference>
<dbReference type="GO" id="GO:0009254">
    <property type="term" value="P:peptidoglycan turnover"/>
    <property type="evidence" value="ECO:0007669"/>
    <property type="project" value="InterPro"/>
</dbReference>
<dbReference type="GO" id="GO:0019867">
    <property type="term" value="C:outer membrane"/>
    <property type="evidence" value="ECO:0007669"/>
    <property type="project" value="InterPro"/>
</dbReference>
<dbReference type="STRING" id="1121919.SAMN02745975_03489"/>
<dbReference type="AlphaFoldDB" id="A0A1M6P533"/>